<gene>
    <name evidence="2" type="ORF">RDB_LOCUS57338</name>
</gene>
<dbReference type="AlphaFoldDB" id="A0A8H3A351"/>
<comment type="caution">
    <text evidence="2">The sequence shown here is derived from an EMBL/GenBank/DDBJ whole genome shotgun (WGS) entry which is preliminary data.</text>
</comment>
<feature type="compositionally biased region" description="Polar residues" evidence="1">
    <location>
        <begin position="163"/>
        <end position="188"/>
    </location>
</feature>
<evidence type="ECO:0000313" key="3">
    <source>
        <dbReference type="Proteomes" id="UP000663846"/>
    </source>
</evidence>
<sequence>MPAIRKHETSSIASTSQASQPNGTGARNVWFYMTGATTPTRPKEDDLQRFFDEDNQRQRTRLTYQRPKDPRIRCVVCLLEKDKWQTWHNRPGPIARVLRQHLDGRHAIICAEDVVDQSAQPQNSKPVGSLVTKDRLSSTPSSTRTCSTEESQEQDESPHSSHPKTNSRTSIAKSHASNGSLSTPGQSSKRPRALKSVEKLRAELDKLKSDYEQLKTERDQEARERRLLKEEIRRLKESERARDKELLRVSNLLSSSIQALVKKQDK</sequence>
<organism evidence="2 3">
    <name type="scientific">Rhizoctonia solani</name>
    <dbReference type="NCBI Taxonomy" id="456999"/>
    <lineage>
        <taxon>Eukaryota</taxon>
        <taxon>Fungi</taxon>
        <taxon>Dikarya</taxon>
        <taxon>Basidiomycota</taxon>
        <taxon>Agaricomycotina</taxon>
        <taxon>Agaricomycetes</taxon>
        <taxon>Cantharellales</taxon>
        <taxon>Ceratobasidiaceae</taxon>
        <taxon>Rhizoctonia</taxon>
    </lineage>
</organism>
<evidence type="ECO:0000313" key="2">
    <source>
        <dbReference type="EMBL" id="CAE6402388.1"/>
    </source>
</evidence>
<feature type="region of interest" description="Disordered" evidence="1">
    <location>
        <begin position="116"/>
        <end position="193"/>
    </location>
</feature>
<feature type="region of interest" description="Disordered" evidence="1">
    <location>
        <begin position="1"/>
        <end position="26"/>
    </location>
</feature>
<proteinExistence type="predicted"/>
<accession>A0A8H3A351</accession>
<reference evidence="2" key="1">
    <citation type="submission" date="2021-01" db="EMBL/GenBank/DDBJ databases">
        <authorList>
            <person name="Kaushik A."/>
        </authorList>
    </citation>
    <scope>NUCLEOTIDE SEQUENCE</scope>
    <source>
        <strain evidence="2">AG1-1C</strain>
    </source>
</reference>
<name>A0A8H3A351_9AGAM</name>
<protein>
    <submittedName>
        <fullName evidence="2">Uncharacterized protein</fullName>
    </submittedName>
</protein>
<feature type="compositionally biased region" description="Polar residues" evidence="1">
    <location>
        <begin position="117"/>
        <end position="126"/>
    </location>
</feature>
<dbReference type="Proteomes" id="UP000663846">
    <property type="component" value="Unassembled WGS sequence"/>
</dbReference>
<dbReference type="EMBL" id="CAJMWS010000304">
    <property type="protein sequence ID" value="CAE6402388.1"/>
    <property type="molecule type" value="Genomic_DNA"/>
</dbReference>
<feature type="compositionally biased region" description="Low complexity" evidence="1">
    <location>
        <begin position="137"/>
        <end position="149"/>
    </location>
</feature>
<feature type="compositionally biased region" description="Low complexity" evidence="1">
    <location>
        <begin position="10"/>
        <end position="20"/>
    </location>
</feature>
<evidence type="ECO:0000256" key="1">
    <source>
        <dbReference type="SAM" id="MobiDB-lite"/>
    </source>
</evidence>